<name>A0A9D1DQX7_9FIRM</name>
<proteinExistence type="predicted"/>
<dbReference type="Proteomes" id="UP000886785">
    <property type="component" value="Unassembled WGS sequence"/>
</dbReference>
<dbReference type="AlphaFoldDB" id="A0A9D1DQX7"/>
<feature type="transmembrane region" description="Helical" evidence="1">
    <location>
        <begin position="45"/>
        <end position="65"/>
    </location>
</feature>
<feature type="transmembrane region" description="Helical" evidence="1">
    <location>
        <begin position="117"/>
        <end position="144"/>
    </location>
</feature>
<evidence type="ECO:0000313" key="3">
    <source>
        <dbReference type="Proteomes" id="UP000886785"/>
    </source>
</evidence>
<sequence length="151" mass="16964">MSPAGFGYAFVLIWFLVCGFGLGSQILLAFAVYYDAKAKNNSDPVMWALLTGFLGWIPAIIYLCMRGKESDRLIYCPQCGIPHRVSMPNCPQCGAMNPYAAPFIGPQIDIWRKRSKLCLIWAIVLFVLIFVVVFLIIFLMVAAVTTYDTMY</sequence>
<dbReference type="EMBL" id="DVHF01000074">
    <property type="protein sequence ID" value="HIR57257.1"/>
    <property type="molecule type" value="Genomic_DNA"/>
</dbReference>
<feature type="transmembrane region" description="Helical" evidence="1">
    <location>
        <begin position="7"/>
        <end position="33"/>
    </location>
</feature>
<comment type="caution">
    <text evidence="2">The sequence shown here is derived from an EMBL/GenBank/DDBJ whole genome shotgun (WGS) entry which is preliminary data.</text>
</comment>
<keyword evidence="1" id="KW-1133">Transmembrane helix</keyword>
<reference evidence="2" key="2">
    <citation type="journal article" date="2021" name="PeerJ">
        <title>Extensive microbial diversity within the chicken gut microbiome revealed by metagenomics and culture.</title>
        <authorList>
            <person name="Gilroy R."/>
            <person name="Ravi A."/>
            <person name="Getino M."/>
            <person name="Pursley I."/>
            <person name="Horton D.L."/>
            <person name="Alikhan N.F."/>
            <person name="Baker D."/>
            <person name="Gharbi K."/>
            <person name="Hall N."/>
            <person name="Watson M."/>
            <person name="Adriaenssens E.M."/>
            <person name="Foster-Nyarko E."/>
            <person name="Jarju S."/>
            <person name="Secka A."/>
            <person name="Antonio M."/>
            <person name="Oren A."/>
            <person name="Chaudhuri R.R."/>
            <person name="La Ragione R."/>
            <person name="Hildebrand F."/>
            <person name="Pallen M.J."/>
        </authorList>
    </citation>
    <scope>NUCLEOTIDE SEQUENCE</scope>
    <source>
        <strain evidence="2">ChiSjej1B19-7085</strain>
    </source>
</reference>
<reference evidence="2" key="1">
    <citation type="submission" date="2020-10" db="EMBL/GenBank/DDBJ databases">
        <authorList>
            <person name="Gilroy R."/>
        </authorList>
    </citation>
    <scope>NUCLEOTIDE SEQUENCE</scope>
    <source>
        <strain evidence="2">ChiSjej1B19-7085</strain>
    </source>
</reference>
<keyword evidence="1" id="KW-0812">Transmembrane</keyword>
<organism evidence="2 3">
    <name type="scientific">Candidatus Gallacutalibacter pullicola</name>
    <dbReference type="NCBI Taxonomy" id="2840830"/>
    <lineage>
        <taxon>Bacteria</taxon>
        <taxon>Bacillati</taxon>
        <taxon>Bacillota</taxon>
        <taxon>Clostridia</taxon>
        <taxon>Eubacteriales</taxon>
        <taxon>Candidatus Gallacutalibacter</taxon>
    </lineage>
</organism>
<gene>
    <name evidence="2" type="ORF">IAA54_06275</name>
</gene>
<keyword evidence="1" id="KW-0472">Membrane</keyword>
<accession>A0A9D1DQX7</accession>
<evidence type="ECO:0000256" key="1">
    <source>
        <dbReference type="SAM" id="Phobius"/>
    </source>
</evidence>
<protein>
    <submittedName>
        <fullName evidence="2">Uncharacterized protein</fullName>
    </submittedName>
</protein>
<evidence type="ECO:0000313" key="2">
    <source>
        <dbReference type="EMBL" id="HIR57257.1"/>
    </source>
</evidence>